<accession>A0A151GHT9</accession>
<sequence>MRHRRRPAPSSCRRSRLMKRLPLQGTSPGRRAAVAAASTCCFDRHGDGHDAAPPRVGWEETEKETARRWLGDGSRQRPRLRSIDDDVRAGGPFRREHRVSTATIMDAALAWRQESSEPCSRIYWCGVDRQRLPGFTTGGIREGEWPNTTRLFALICRASLARGSRFGIVPRRP</sequence>
<evidence type="ECO:0000313" key="2">
    <source>
        <dbReference type="Proteomes" id="UP000076580"/>
    </source>
</evidence>
<dbReference type="EMBL" id="LAYC01000002">
    <property type="protein sequence ID" value="KYK56602.1"/>
    <property type="molecule type" value="Genomic_DNA"/>
</dbReference>
<gene>
    <name evidence="1" type="ORF">DCS_03603</name>
</gene>
<protein>
    <submittedName>
        <fullName evidence="1">Uncharacterized protein</fullName>
    </submittedName>
</protein>
<name>A0A151GHT9_DRECN</name>
<dbReference type="Proteomes" id="UP000076580">
    <property type="component" value="Chromosome 02"/>
</dbReference>
<dbReference type="AlphaFoldDB" id="A0A151GHT9"/>
<reference evidence="1 2" key="1">
    <citation type="journal article" date="2016" name="Sci. Rep.">
        <title>Insights into Adaptations to a Near-Obligate Nematode Endoparasitic Lifestyle from the Finished Genome of Drechmeria coniospora.</title>
        <authorList>
            <person name="Zhang L."/>
            <person name="Zhou Z."/>
            <person name="Guo Q."/>
            <person name="Fokkens L."/>
            <person name="Miskei M."/>
            <person name="Pocsi I."/>
            <person name="Zhang W."/>
            <person name="Chen M."/>
            <person name="Wang L."/>
            <person name="Sun Y."/>
            <person name="Donzelli B.G."/>
            <person name="Gibson D.M."/>
            <person name="Nelson D.R."/>
            <person name="Luo J.G."/>
            <person name="Rep M."/>
            <person name="Liu H."/>
            <person name="Yang S."/>
            <person name="Wang J."/>
            <person name="Krasnoff S.B."/>
            <person name="Xu Y."/>
            <person name="Molnar I."/>
            <person name="Lin M."/>
        </authorList>
    </citation>
    <scope>NUCLEOTIDE SEQUENCE [LARGE SCALE GENOMIC DNA]</scope>
    <source>
        <strain evidence="1 2">ARSEF 6962</strain>
    </source>
</reference>
<comment type="caution">
    <text evidence="1">The sequence shown here is derived from an EMBL/GenBank/DDBJ whole genome shotgun (WGS) entry which is preliminary data.</text>
</comment>
<evidence type="ECO:0000313" key="1">
    <source>
        <dbReference type="EMBL" id="KYK56602.1"/>
    </source>
</evidence>
<proteinExistence type="predicted"/>
<dbReference type="InParanoid" id="A0A151GHT9"/>
<dbReference type="RefSeq" id="XP_040655954.1">
    <property type="nucleotide sequence ID" value="XM_040800921.1"/>
</dbReference>
<dbReference type="GeneID" id="63716246"/>
<organism evidence="1 2">
    <name type="scientific">Drechmeria coniospora</name>
    <name type="common">Nematophagous fungus</name>
    <name type="synonym">Meria coniospora</name>
    <dbReference type="NCBI Taxonomy" id="98403"/>
    <lineage>
        <taxon>Eukaryota</taxon>
        <taxon>Fungi</taxon>
        <taxon>Dikarya</taxon>
        <taxon>Ascomycota</taxon>
        <taxon>Pezizomycotina</taxon>
        <taxon>Sordariomycetes</taxon>
        <taxon>Hypocreomycetidae</taxon>
        <taxon>Hypocreales</taxon>
        <taxon>Ophiocordycipitaceae</taxon>
        <taxon>Drechmeria</taxon>
    </lineage>
</organism>
<keyword evidence="2" id="KW-1185">Reference proteome</keyword>